<evidence type="ECO:0000313" key="2">
    <source>
        <dbReference type="Proteomes" id="UP001283361"/>
    </source>
</evidence>
<reference evidence="1" key="1">
    <citation type="journal article" date="2023" name="G3 (Bethesda)">
        <title>A reference genome for the long-term kleptoplast-retaining sea slug Elysia crispata morphotype clarki.</title>
        <authorList>
            <person name="Eastman K.E."/>
            <person name="Pendleton A.L."/>
            <person name="Shaikh M.A."/>
            <person name="Suttiyut T."/>
            <person name="Ogas R."/>
            <person name="Tomko P."/>
            <person name="Gavelis G."/>
            <person name="Widhalm J.R."/>
            <person name="Wisecaver J.H."/>
        </authorList>
    </citation>
    <scope>NUCLEOTIDE SEQUENCE</scope>
    <source>
        <strain evidence="1">ECLA1</strain>
    </source>
</reference>
<evidence type="ECO:0000313" key="1">
    <source>
        <dbReference type="EMBL" id="KAK3719789.1"/>
    </source>
</evidence>
<proteinExistence type="predicted"/>
<gene>
    <name evidence="1" type="ORF">RRG08_040091</name>
</gene>
<dbReference type="EMBL" id="JAWDGP010007412">
    <property type="protein sequence ID" value="KAK3719789.1"/>
    <property type="molecule type" value="Genomic_DNA"/>
</dbReference>
<organism evidence="1 2">
    <name type="scientific">Elysia crispata</name>
    <name type="common">lettuce slug</name>
    <dbReference type="NCBI Taxonomy" id="231223"/>
    <lineage>
        <taxon>Eukaryota</taxon>
        <taxon>Metazoa</taxon>
        <taxon>Spiralia</taxon>
        <taxon>Lophotrochozoa</taxon>
        <taxon>Mollusca</taxon>
        <taxon>Gastropoda</taxon>
        <taxon>Heterobranchia</taxon>
        <taxon>Euthyneura</taxon>
        <taxon>Panpulmonata</taxon>
        <taxon>Sacoglossa</taxon>
        <taxon>Placobranchoidea</taxon>
        <taxon>Plakobranchidae</taxon>
        <taxon>Elysia</taxon>
    </lineage>
</organism>
<accession>A0AAE0XVW7</accession>
<name>A0AAE0XVW7_9GAST</name>
<dbReference type="Proteomes" id="UP001283361">
    <property type="component" value="Unassembled WGS sequence"/>
</dbReference>
<protein>
    <submittedName>
        <fullName evidence="1">Uncharacterized protein</fullName>
    </submittedName>
</protein>
<dbReference type="AlphaFoldDB" id="A0AAE0XVW7"/>
<keyword evidence="2" id="KW-1185">Reference proteome</keyword>
<comment type="caution">
    <text evidence="1">The sequence shown here is derived from an EMBL/GenBank/DDBJ whole genome shotgun (WGS) entry which is preliminary data.</text>
</comment>
<sequence length="197" mass="21890">MVTVASTIGSQSAVMKVSQTMYYNNPCPAVNQKEPVTRDYPVLRFSEITRGKETRTGVKSVTRQALPSIPPTACTKISSFVCPFRAIIILAPDFTSSCPSQLLQLVAAACFKNWVSHLVRKLAPAWFEELVVGRKCIKGYHVVILLLLNYFCHSLVRWLLKLKELRNKITASFPEALGHSLRASPGQHSHPDKGRAP</sequence>